<organism evidence="1">
    <name type="scientific">bioreactor metagenome</name>
    <dbReference type="NCBI Taxonomy" id="1076179"/>
    <lineage>
        <taxon>unclassified sequences</taxon>
        <taxon>metagenomes</taxon>
        <taxon>ecological metagenomes</taxon>
    </lineage>
</organism>
<protein>
    <submittedName>
        <fullName evidence="1">Uncharacterized protein</fullName>
    </submittedName>
</protein>
<reference evidence="1" key="1">
    <citation type="submission" date="2019-08" db="EMBL/GenBank/DDBJ databases">
        <authorList>
            <person name="Kucharzyk K."/>
            <person name="Murdoch R.W."/>
            <person name="Higgins S."/>
            <person name="Loffler F."/>
        </authorList>
    </citation>
    <scope>NUCLEOTIDE SEQUENCE</scope>
</reference>
<dbReference type="AlphaFoldDB" id="A0A644Z0I7"/>
<name>A0A644Z0I7_9ZZZZ</name>
<dbReference type="EMBL" id="VSSQ01006309">
    <property type="protein sequence ID" value="MPM32253.1"/>
    <property type="molecule type" value="Genomic_DNA"/>
</dbReference>
<proteinExistence type="predicted"/>
<comment type="caution">
    <text evidence="1">The sequence shown here is derived from an EMBL/GenBank/DDBJ whole genome shotgun (WGS) entry which is preliminary data.</text>
</comment>
<accession>A0A644Z0I7</accession>
<gene>
    <name evidence="1" type="ORF">SDC9_78815</name>
</gene>
<evidence type="ECO:0000313" key="1">
    <source>
        <dbReference type="EMBL" id="MPM32253.1"/>
    </source>
</evidence>
<sequence length="106" mass="11598">MDVRLEAQLAAESIAPESHGVRGFAYVEQPHMQSVVASVDPVQCIAHDSMWHQYAKAVAADGALDGTAPGALFVRDFDEFCDVGQMLRPELQVLRQLGAELQEFGR</sequence>